<accession>A0A9X8WMR5</accession>
<dbReference type="PANTHER" id="PTHR18964:SF149">
    <property type="entry name" value="BIFUNCTIONAL UDP-N-ACETYLGLUCOSAMINE 2-EPIMERASE_N-ACETYLMANNOSAMINE KINASE"/>
    <property type="match status" value="1"/>
</dbReference>
<dbReference type="InterPro" id="IPR036388">
    <property type="entry name" value="WH-like_DNA-bd_sf"/>
</dbReference>
<dbReference type="Pfam" id="PF00480">
    <property type="entry name" value="ROK"/>
    <property type="match status" value="1"/>
</dbReference>
<dbReference type="SUPFAM" id="SSF53067">
    <property type="entry name" value="Actin-like ATPase domain"/>
    <property type="match status" value="1"/>
</dbReference>
<gene>
    <name evidence="4" type="ORF">SAMN05878482_108182</name>
</gene>
<evidence type="ECO:0000256" key="3">
    <source>
        <dbReference type="ARBA" id="ARBA00022629"/>
    </source>
</evidence>
<organism evidence="4 5">
    <name type="scientific">Peribacillus simplex</name>
    <dbReference type="NCBI Taxonomy" id="1478"/>
    <lineage>
        <taxon>Bacteria</taxon>
        <taxon>Bacillati</taxon>
        <taxon>Bacillota</taxon>
        <taxon>Bacilli</taxon>
        <taxon>Bacillales</taxon>
        <taxon>Bacillaceae</taxon>
        <taxon>Peribacillus</taxon>
    </lineage>
</organism>
<dbReference type="Gene3D" id="1.10.10.10">
    <property type="entry name" value="Winged helix-like DNA-binding domain superfamily/Winged helix DNA-binding domain"/>
    <property type="match status" value="1"/>
</dbReference>
<sequence length="397" mass="45126">MLKLFFEKPTSKKQELKKLYLLIHKYGPINKNELIEMTNIKKTTLVRMIDELLKNNLIKESGFEEKSIGRPPILYDVEQESNFIIGIHISRMKTNVVLVDLRYNQIDQESFAMTSIHTPEFVIMKVENIIQRFMEMFDIDEEKLLGIGIVTTGPLNRNDGIILKPESLLEANWGNVHIVKMIQEKFPVRVILEKSSNAAATAEYHAANSVHKNILFCVSGGWGMDCGIIMNGEILQENYVSTNGYGHMIIDVDGNVCSCGKRGCIVAYTSFKGILNELNKVKGLVGNMNDELFQKASLNDMMEYFLQGDKITEDVIIRSSQYLGIGLSNLINLFNPDLVILNGPFIYDYKDYFIKVIEYTKKNIQKEKEVIFTQGKLKENAAAVGSAILIFDSYFLD</sequence>
<dbReference type="SUPFAM" id="SSF46785">
    <property type="entry name" value="Winged helix' DNA-binding domain"/>
    <property type="match status" value="1"/>
</dbReference>
<evidence type="ECO:0000313" key="4">
    <source>
        <dbReference type="EMBL" id="SIR99657.1"/>
    </source>
</evidence>
<dbReference type="EMBL" id="FTMX01000008">
    <property type="protein sequence ID" value="SIR99657.1"/>
    <property type="molecule type" value="Genomic_DNA"/>
</dbReference>
<evidence type="ECO:0000313" key="5">
    <source>
        <dbReference type="Proteomes" id="UP000185829"/>
    </source>
</evidence>
<keyword evidence="3" id="KW-0119">Carbohydrate metabolism</keyword>
<name>A0A9X8WMR5_9BACI</name>
<evidence type="ECO:0000256" key="2">
    <source>
        <dbReference type="ARBA" id="ARBA00006479"/>
    </source>
</evidence>
<comment type="caution">
    <text evidence="4">The sequence shown here is derived from an EMBL/GenBank/DDBJ whole genome shotgun (WGS) entry which is preliminary data.</text>
</comment>
<dbReference type="AlphaFoldDB" id="A0A9X8WMR5"/>
<reference evidence="4 5" key="1">
    <citation type="submission" date="2017-01" db="EMBL/GenBank/DDBJ databases">
        <authorList>
            <person name="Varghese N."/>
            <person name="Submissions S."/>
        </authorList>
    </citation>
    <scope>NUCLEOTIDE SEQUENCE [LARGE SCALE GENOMIC DNA]</scope>
    <source>
        <strain evidence="4 5">RUG2-6</strain>
    </source>
</reference>
<keyword evidence="3" id="KW-0859">Xylose metabolism</keyword>
<dbReference type="Proteomes" id="UP000185829">
    <property type="component" value="Unassembled WGS sequence"/>
</dbReference>
<dbReference type="PANTHER" id="PTHR18964">
    <property type="entry name" value="ROK (REPRESSOR, ORF, KINASE) FAMILY"/>
    <property type="match status" value="1"/>
</dbReference>
<comment type="function">
    <text evidence="1">Transcriptional repressor of xylose-utilizing enzymes.</text>
</comment>
<dbReference type="GO" id="GO:0016301">
    <property type="term" value="F:kinase activity"/>
    <property type="evidence" value="ECO:0007669"/>
    <property type="project" value="UniProtKB-KW"/>
</dbReference>
<protein>
    <submittedName>
        <fullName evidence="4">Sugar kinase of the NBD/HSP70 family, may contain an N-terminal HTH domain</fullName>
    </submittedName>
</protein>
<evidence type="ECO:0000256" key="1">
    <source>
        <dbReference type="ARBA" id="ARBA00002486"/>
    </source>
</evidence>
<dbReference type="InterPro" id="IPR000600">
    <property type="entry name" value="ROK"/>
</dbReference>
<keyword evidence="4" id="KW-0808">Transferase</keyword>
<dbReference type="Gene3D" id="3.30.420.40">
    <property type="match status" value="2"/>
</dbReference>
<dbReference type="InterPro" id="IPR043129">
    <property type="entry name" value="ATPase_NBD"/>
</dbReference>
<dbReference type="InterPro" id="IPR036390">
    <property type="entry name" value="WH_DNA-bd_sf"/>
</dbReference>
<proteinExistence type="inferred from homology"/>
<keyword evidence="4" id="KW-0418">Kinase</keyword>
<comment type="similarity">
    <text evidence="2">Belongs to the ROK (NagC/XylR) family.</text>
</comment>
<dbReference type="GO" id="GO:0042732">
    <property type="term" value="P:D-xylose metabolic process"/>
    <property type="evidence" value="ECO:0007669"/>
    <property type="project" value="UniProtKB-KW"/>
</dbReference>
<dbReference type="RefSeq" id="WP_076371520.1">
    <property type="nucleotide sequence ID" value="NZ_FTMX01000008.1"/>
</dbReference>